<evidence type="ECO:0000313" key="2">
    <source>
        <dbReference type="EMBL" id="TDG11645.1"/>
    </source>
</evidence>
<gene>
    <name evidence="2" type="ORF">E2F43_18210</name>
</gene>
<reference evidence="2 3" key="1">
    <citation type="submission" date="2019-03" db="EMBL/GenBank/DDBJ databases">
        <title>Seongchinamella monodicae gen. nov., sp. nov., a novel member of the Gammaproteobacteria isolated from a tidal mudflat of beach.</title>
        <authorList>
            <person name="Yang H.G."/>
            <person name="Kang J.W."/>
            <person name="Lee S.D."/>
        </authorList>
    </citation>
    <scope>NUCLEOTIDE SEQUENCE [LARGE SCALE GENOMIC DNA]</scope>
    <source>
        <strain evidence="2 3">GH4-78</strain>
    </source>
</reference>
<dbReference type="OrthoDB" id="1551124at2"/>
<dbReference type="InterPro" id="IPR025474">
    <property type="entry name" value="DUF4325"/>
</dbReference>
<dbReference type="Pfam" id="PF14213">
    <property type="entry name" value="DUF4325"/>
    <property type="match status" value="1"/>
</dbReference>
<evidence type="ECO:0000313" key="3">
    <source>
        <dbReference type="Proteomes" id="UP000295554"/>
    </source>
</evidence>
<dbReference type="AlphaFoldDB" id="A0A4R5LNH0"/>
<comment type="caution">
    <text evidence="2">The sequence shown here is derived from an EMBL/GenBank/DDBJ whole genome shotgun (WGS) entry which is preliminary data.</text>
</comment>
<feature type="domain" description="DUF4325" evidence="1">
    <location>
        <begin position="36"/>
        <end position="103"/>
    </location>
</feature>
<evidence type="ECO:0000259" key="1">
    <source>
        <dbReference type="Pfam" id="PF14213"/>
    </source>
</evidence>
<keyword evidence="3" id="KW-1185">Reference proteome</keyword>
<dbReference type="EMBL" id="SMSE01000005">
    <property type="protein sequence ID" value="TDG11645.1"/>
    <property type="molecule type" value="Genomic_DNA"/>
</dbReference>
<dbReference type="Proteomes" id="UP000295554">
    <property type="component" value="Unassembled WGS sequence"/>
</dbReference>
<sequence length="119" mass="13684">MVIGPEITGDAKMIEVRVGEFSRSPFGRKLEDGKFSGERFRKEKIAPSLRKGEKVWVYLDDVVPGYEYGSSFLHEAFGGLVLYEGFTEQELKARLKIVTEMKDVEQEIWEYIQAPAKYL</sequence>
<proteinExistence type="predicted"/>
<organism evidence="2 3">
    <name type="scientific">Seongchinamella unica</name>
    <dbReference type="NCBI Taxonomy" id="2547392"/>
    <lineage>
        <taxon>Bacteria</taxon>
        <taxon>Pseudomonadati</taxon>
        <taxon>Pseudomonadota</taxon>
        <taxon>Gammaproteobacteria</taxon>
        <taxon>Cellvibrionales</taxon>
        <taxon>Halieaceae</taxon>
        <taxon>Seongchinamella</taxon>
    </lineage>
</organism>
<accession>A0A4R5LNH0</accession>
<name>A0A4R5LNH0_9GAMM</name>
<protein>
    <submittedName>
        <fullName evidence="2">DUF4325 domain-containing protein</fullName>
    </submittedName>
</protein>